<dbReference type="RefSeq" id="WP_065237657.1">
    <property type="nucleotide sequence ID" value="NZ_JTJR01000032.1"/>
</dbReference>
<reference evidence="1 2" key="1">
    <citation type="submission" date="2014-11" db="EMBL/GenBank/DDBJ databases">
        <title>Pan-genome of Gallibacterium spp.</title>
        <authorList>
            <person name="Kudirkiene E."/>
            <person name="Bojesen A.M."/>
        </authorList>
    </citation>
    <scope>NUCLEOTIDE SEQUENCE [LARGE SCALE GENOMIC DNA]</scope>
    <source>
        <strain evidence="1 2">59/S3/89</strain>
    </source>
</reference>
<proteinExistence type="predicted"/>
<evidence type="ECO:0000313" key="1">
    <source>
        <dbReference type="EMBL" id="OBX04151.1"/>
    </source>
</evidence>
<gene>
    <name evidence="1" type="ORF">QV06_07880</name>
</gene>
<dbReference type="AlphaFoldDB" id="A0A1A7PQX4"/>
<evidence type="ECO:0000313" key="2">
    <source>
        <dbReference type="Proteomes" id="UP000092626"/>
    </source>
</evidence>
<organism evidence="1 2">
    <name type="scientific">Gallibacterium genomosp. 3</name>
    <dbReference type="NCBI Taxonomy" id="505345"/>
    <lineage>
        <taxon>Bacteria</taxon>
        <taxon>Pseudomonadati</taxon>
        <taxon>Pseudomonadota</taxon>
        <taxon>Gammaproteobacteria</taxon>
        <taxon>Pasteurellales</taxon>
        <taxon>Pasteurellaceae</taxon>
        <taxon>Gallibacterium</taxon>
    </lineage>
</organism>
<dbReference type="PATRIC" id="fig|505345.6.peg.1608"/>
<comment type="caution">
    <text evidence="1">The sequence shown here is derived from an EMBL/GenBank/DDBJ whole genome shotgun (WGS) entry which is preliminary data.</text>
</comment>
<accession>A0A1A7PQX4</accession>
<protein>
    <submittedName>
        <fullName evidence="1">Uncharacterized protein</fullName>
    </submittedName>
</protein>
<dbReference type="Proteomes" id="UP000092626">
    <property type="component" value="Unassembled WGS sequence"/>
</dbReference>
<name>A0A1A7PQX4_9PAST</name>
<sequence length="145" mass="16879">MSIKPRKQNHLEPNPTNLDNLLISWKYYQGKKDKVGQSLSDWENENDGKHLRTFLDKIDYIQKTSYLELLKSGIISLYGKFPSPEVTDFSCPSDLNESSNWGTIQKLHQHSRVAGFLSDGFFYVVFLDKDHRFYKSGCFHKKKKG</sequence>
<dbReference type="EMBL" id="JTJR01000032">
    <property type="protein sequence ID" value="OBX04151.1"/>
    <property type="molecule type" value="Genomic_DNA"/>
</dbReference>